<organism evidence="2 3">
    <name type="scientific">Clostridium intestinale</name>
    <dbReference type="NCBI Taxonomy" id="36845"/>
    <lineage>
        <taxon>Bacteria</taxon>
        <taxon>Bacillati</taxon>
        <taxon>Bacillota</taxon>
        <taxon>Clostridia</taxon>
        <taxon>Eubacteriales</taxon>
        <taxon>Clostridiaceae</taxon>
        <taxon>Clostridium</taxon>
    </lineage>
</organism>
<reference evidence="2 3" key="1">
    <citation type="submission" date="2020-07" db="EMBL/GenBank/DDBJ databases">
        <title>Electron transfer.</title>
        <authorList>
            <person name="Huang L."/>
            <person name="Liu X."/>
            <person name="Zhou S."/>
        </authorList>
    </citation>
    <scope>NUCLEOTIDE SEQUENCE [LARGE SCALE GENOMIC DNA]</scope>
    <source>
        <strain evidence="2 3">Lx1</strain>
    </source>
</reference>
<dbReference type="Proteomes" id="UP000512286">
    <property type="component" value="Chromosome"/>
</dbReference>
<dbReference type="RefSeq" id="WP_021800232.1">
    <property type="nucleotide sequence ID" value="NZ_CP059378.1"/>
</dbReference>
<proteinExistence type="predicted"/>
<dbReference type="AlphaFoldDB" id="A0A7D6ZPL2"/>
<dbReference type="PROSITE" id="PS50943">
    <property type="entry name" value="HTH_CROC1"/>
    <property type="match status" value="1"/>
</dbReference>
<dbReference type="CDD" id="cd00093">
    <property type="entry name" value="HTH_XRE"/>
    <property type="match status" value="1"/>
</dbReference>
<dbReference type="KEGG" id="cint:HZF06_20900"/>
<dbReference type="GO" id="GO:0003677">
    <property type="term" value="F:DNA binding"/>
    <property type="evidence" value="ECO:0007669"/>
    <property type="project" value="InterPro"/>
</dbReference>
<dbReference type="Gene3D" id="1.10.260.40">
    <property type="entry name" value="lambda repressor-like DNA-binding domains"/>
    <property type="match status" value="1"/>
</dbReference>
<sequence>MFNKVNFTESLEKDLKDNPDLKKYAEIFSDKYELIKSLINIRKSLNLTKEQVAIRSEIPLEVVSRIESINNDVDLDLFLRYTNALGIKLHLGYLENKDER</sequence>
<evidence type="ECO:0000313" key="3">
    <source>
        <dbReference type="Proteomes" id="UP000512286"/>
    </source>
</evidence>
<protein>
    <submittedName>
        <fullName evidence="2">Helix-turn-helix transcriptional regulator</fullName>
    </submittedName>
</protein>
<dbReference type="InterPro" id="IPR010982">
    <property type="entry name" value="Lambda_DNA-bd_dom_sf"/>
</dbReference>
<accession>A0A7D6ZPL2</accession>
<gene>
    <name evidence="2" type="ORF">HZF06_20900</name>
</gene>
<feature type="domain" description="HTH cro/C1-type" evidence="1">
    <location>
        <begin position="38"/>
        <end position="94"/>
    </location>
</feature>
<dbReference type="SUPFAM" id="SSF47413">
    <property type="entry name" value="lambda repressor-like DNA-binding domains"/>
    <property type="match status" value="1"/>
</dbReference>
<evidence type="ECO:0000259" key="1">
    <source>
        <dbReference type="PROSITE" id="PS50943"/>
    </source>
</evidence>
<evidence type="ECO:0000313" key="2">
    <source>
        <dbReference type="EMBL" id="QLY79463.1"/>
    </source>
</evidence>
<dbReference type="InterPro" id="IPR001387">
    <property type="entry name" value="Cro/C1-type_HTH"/>
</dbReference>
<name>A0A7D6ZPL2_9CLOT</name>
<dbReference type="EMBL" id="CP059378">
    <property type="protein sequence ID" value="QLY79463.1"/>
    <property type="molecule type" value="Genomic_DNA"/>
</dbReference>